<evidence type="ECO:0000313" key="9">
    <source>
        <dbReference type="EMBL" id="PJA89558.1"/>
    </source>
</evidence>
<evidence type="ECO:0000256" key="4">
    <source>
        <dbReference type="ARBA" id="ARBA00022519"/>
    </source>
</evidence>
<dbReference type="AlphaFoldDB" id="A0A2M7Z5Y7"/>
<dbReference type="PANTHER" id="PTHR32195:SF26">
    <property type="entry name" value="TRYPTOPHAN OR TYROSINE TRANSPORTER PROTEIN"/>
    <property type="match status" value="1"/>
</dbReference>
<feature type="transmembrane region" description="Helical" evidence="8">
    <location>
        <begin position="180"/>
        <end position="197"/>
    </location>
</feature>
<evidence type="ECO:0000313" key="10">
    <source>
        <dbReference type="Proteomes" id="UP000230843"/>
    </source>
</evidence>
<evidence type="ECO:0000256" key="7">
    <source>
        <dbReference type="ARBA" id="ARBA00023136"/>
    </source>
</evidence>
<feature type="transmembrane region" description="Helical" evidence="8">
    <location>
        <begin position="296"/>
        <end position="317"/>
    </location>
</feature>
<keyword evidence="3" id="KW-1003">Cell membrane</keyword>
<comment type="caution">
    <text evidence="9">The sequence shown here is derived from an EMBL/GenBank/DDBJ whole genome shotgun (WGS) entry which is preliminary data.</text>
</comment>
<dbReference type="GO" id="GO:0003333">
    <property type="term" value="P:amino acid transmembrane transport"/>
    <property type="evidence" value="ECO:0007669"/>
    <property type="project" value="InterPro"/>
</dbReference>
<evidence type="ECO:0000256" key="3">
    <source>
        <dbReference type="ARBA" id="ARBA00022475"/>
    </source>
</evidence>
<dbReference type="InterPro" id="IPR018227">
    <property type="entry name" value="Amino_acid_transport_2"/>
</dbReference>
<keyword evidence="6 8" id="KW-1133">Transmembrane helix</keyword>
<gene>
    <name evidence="9" type="ORF">CO137_03645</name>
</gene>
<feature type="transmembrane region" description="Helical" evidence="8">
    <location>
        <begin position="218"/>
        <end position="239"/>
    </location>
</feature>
<evidence type="ECO:0000256" key="8">
    <source>
        <dbReference type="SAM" id="Phobius"/>
    </source>
</evidence>
<sequence length="382" mass="42214">MSIQIKEKKQLGLYEATAIIISGTVGAGVLGIPFVVAKVGLIVGLIYVVLFGFLMIGLNLLVGEVLSKLKVNLQLVGLAKKYLGRGGEYLMLTLVYFMAFGVLVVYMIGEGQALAILFGGEAFWWSILFFIIATFLIFVGISLIKKIEIITSLGLVLVVILIVVLNFSHFEVQNLFYVDWKFIFLPYGVLLFAYSGLATIPEAKSIIKGDKKILKKAIIFAGLINIFIYFLFTFVVVGVTGLNTTEVATIGLGNKVGPLMLILGNVFAVIAMGNSFILTGLALEDSFIWDFGISKLRSFIIVFVVPVVLFLFGVRSFIKTIDIIGGVFLSFQMLLVLLIYWRAKQLGDFKKGQFRLHHTLFLLIILLLTLSGGVIYSILKWF</sequence>
<feature type="transmembrane region" description="Helical" evidence="8">
    <location>
        <begin position="41"/>
        <end position="62"/>
    </location>
</feature>
<feature type="transmembrane region" description="Helical" evidence="8">
    <location>
        <begin position="259"/>
        <end position="284"/>
    </location>
</feature>
<dbReference type="Gene3D" id="1.20.1740.10">
    <property type="entry name" value="Amino acid/polyamine transporter I"/>
    <property type="match status" value="1"/>
</dbReference>
<keyword evidence="2" id="KW-0813">Transport</keyword>
<evidence type="ECO:0008006" key="11">
    <source>
        <dbReference type="Google" id="ProtNLM"/>
    </source>
</evidence>
<proteinExistence type="predicted"/>
<feature type="transmembrane region" description="Helical" evidence="8">
    <location>
        <begin position="123"/>
        <end position="144"/>
    </location>
</feature>
<keyword evidence="4" id="KW-0997">Cell inner membrane</keyword>
<keyword evidence="7 8" id="KW-0472">Membrane</keyword>
<accession>A0A2M7Z5Y7</accession>
<feature type="transmembrane region" description="Helical" evidence="8">
    <location>
        <begin position="12"/>
        <end position="35"/>
    </location>
</feature>
<dbReference type="GO" id="GO:0005886">
    <property type="term" value="C:plasma membrane"/>
    <property type="evidence" value="ECO:0007669"/>
    <property type="project" value="UniProtKB-SubCell"/>
</dbReference>
<organism evidence="9 10">
    <name type="scientific">Candidatus Magasanikbacteria bacterium CG_4_9_14_3_um_filter_32_9</name>
    <dbReference type="NCBI Taxonomy" id="1974644"/>
    <lineage>
        <taxon>Bacteria</taxon>
        <taxon>Candidatus Magasanikiibacteriota</taxon>
    </lineage>
</organism>
<evidence type="ECO:0000256" key="5">
    <source>
        <dbReference type="ARBA" id="ARBA00022692"/>
    </source>
</evidence>
<dbReference type="PANTHER" id="PTHR32195">
    <property type="entry name" value="OS07G0662800 PROTEIN"/>
    <property type="match status" value="1"/>
</dbReference>
<protein>
    <recommendedName>
        <fullName evidence="11">Amino acid transporter transmembrane domain-containing protein</fullName>
    </recommendedName>
</protein>
<reference evidence="10" key="1">
    <citation type="submission" date="2017-09" db="EMBL/GenBank/DDBJ databases">
        <title>Depth-based differentiation of microbial function through sediment-hosted aquifers and enrichment of novel symbionts in the deep terrestrial subsurface.</title>
        <authorList>
            <person name="Probst A.J."/>
            <person name="Ladd B."/>
            <person name="Jarett J.K."/>
            <person name="Geller-Mcgrath D.E."/>
            <person name="Sieber C.M.K."/>
            <person name="Emerson J.B."/>
            <person name="Anantharaman K."/>
            <person name="Thomas B.C."/>
            <person name="Malmstrom R."/>
            <person name="Stieglmeier M."/>
            <person name="Klingl A."/>
            <person name="Woyke T."/>
            <person name="Ryan C.M."/>
            <person name="Banfield J.F."/>
        </authorList>
    </citation>
    <scope>NUCLEOTIDE SEQUENCE [LARGE SCALE GENOMIC DNA]</scope>
</reference>
<name>A0A2M7Z5Y7_9BACT</name>
<dbReference type="EMBL" id="PFVJ01000078">
    <property type="protein sequence ID" value="PJA89558.1"/>
    <property type="molecule type" value="Genomic_DNA"/>
</dbReference>
<feature type="transmembrane region" description="Helical" evidence="8">
    <location>
        <begin position="360"/>
        <end position="379"/>
    </location>
</feature>
<dbReference type="PIRSF" id="PIRSF006060">
    <property type="entry name" value="AA_transporter"/>
    <property type="match status" value="1"/>
</dbReference>
<dbReference type="Proteomes" id="UP000230843">
    <property type="component" value="Unassembled WGS sequence"/>
</dbReference>
<keyword evidence="5 8" id="KW-0812">Transmembrane</keyword>
<evidence type="ECO:0000256" key="2">
    <source>
        <dbReference type="ARBA" id="ARBA00022448"/>
    </source>
</evidence>
<dbReference type="Pfam" id="PF03222">
    <property type="entry name" value="Trp_Tyr_perm"/>
    <property type="match status" value="1"/>
</dbReference>
<comment type="subcellular location">
    <subcellularLocation>
        <location evidence="1">Cell inner membrane</location>
        <topology evidence="1">Multi-pass membrane protein</topology>
    </subcellularLocation>
</comment>
<evidence type="ECO:0000256" key="6">
    <source>
        <dbReference type="ARBA" id="ARBA00022989"/>
    </source>
</evidence>
<feature type="transmembrane region" description="Helical" evidence="8">
    <location>
        <begin position="149"/>
        <end position="168"/>
    </location>
</feature>
<feature type="transmembrane region" description="Helical" evidence="8">
    <location>
        <begin position="89"/>
        <end position="108"/>
    </location>
</feature>
<feature type="transmembrane region" description="Helical" evidence="8">
    <location>
        <begin position="323"/>
        <end position="340"/>
    </location>
</feature>
<evidence type="ECO:0000256" key="1">
    <source>
        <dbReference type="ARBA" id="ARBA00004429"/>
    </source>
</evidence>